<dbReference type="RefSeq" id="WP_093962118.1">
    <property type="nucleotide sequence ID" value="NZ_FXYG01000001.1"/>
</dbReference>
<gene>
    <name evidence="3" type="ORF">RUA8715_00567</name>
</gene>
<protein>
    <submittedName>
        <fullName evidence="3">TadE-like protein</fullName>
    </submittedName>
</protein>
<dbReference type="Pfam" id="PF07811">
    <property type="entry name" value="TadE"/>
    <property type="match status" value="1"/>
</dbReference>
<dbReference type="OrthoDB" id="7860729at2"/>
<dbReference type="EMBL" id="FXYG01000001">
    <property type="protein sequence ID" value="SMX34661.1"/>
    <property type="molecule type" value="Genomic_DNA"/>
</dbReference>
<accession>A0A238JVJ7</accession>
<dbReference type="AlphaFoldDB" id="A0A238JVJ7"/>
<evidence type="ECO:0000259" key="2">
    <source>
        <dbReference type="Pfam" id="PF07811"/>
    </source>
</evidence>
<keyword evidence="1" id="KW-1133">Transmembrane helix</keyword>
<dbReference type="InterPro" id="IPR012495">
    <property type="entry name" value="TadE-like_dom"/>
</dbReference>
<keyword evidence="4" id="KW-1185">Reference proteome</keyword>
<sequence length="163" mass="17542">MTRLVRHIRRLRSCEAGAPMVEFGIVLPLILLFFAVIIEGGRITWIHQATSAGVRDASRMIARIAPLDLCAAGGVGSYDALATDIVQNQLGGSSIMPHGTTVIDVTPRCISRAGVYRINPTSVVEVTAQIRIEYLFGNVFSLFGATLGPLDTEISDQSRVFGV</sequence>
<proteinExistence type="predicted"/>
<feature type="domain" description="TadE-like" evidence="2">
    <location>
        <begin position="18"/>
        <end position="59"/>
    </location>
</feature>
<feature type="transmembrane region" description="Helical" evidence="1">
    <location>
        <begin position="20"/>
        <end position="38"/>
    </location>
</feature>
<organism evidence="3 4">
    <name type="scientific">Ruegeria arenilitoris</name>
    <dbReference type="NCBI Taxonomy" id="1173585"/>
    <lineage>
        <taxon>Bacteria</taxon>
        <taxon>Pseudomonadati</taxon>
        <taxon>Pseudomonadota</taxon>
        <taxon>Alphaproteobacteria</taxon>
        <taxon>Rhodobacterales</taxon>
        <taxon>Roseobacteraceae</taxon>
        <taxon>Ruegeria</taxon>
    </lineage>
</organism>
<evidence type="ECO:0000313" key="4">
    <source>
        <dbReference type="Proteomes" id="UP000202485"/>
    </source>
</evidence>
<reference evidence="4" key="1">
    <citation type="submission" date="2017-05" db="EMBL/GenBank/DDBJ databases">
        <authorList>
            <person name="Rodrigo-Torres L."/>
            <person name="Arahal R. D."/>
            <person name="Lucena T."/>
        </authorList>
    </citation>
    <scope>NUCLEOTIDE SEQUENCE [LARGE SCALE GENOMIC DNA]</scope>
    <source>
        <strain evidence="4">CECT 8715</strain>
    </source>
</reference>
<dbReference type="Proteomes" id="UP000202485">
    <property type="component" value="Unassembled WGS sequence"/>
</dbReference>
<evidence type="ECO:0000256" key="1">
    <source>
        <dbReference type="SAM" id="Phobius"/>
    </source>
</evidence>
<keyword evidence="1" id="KW-0812">Transmembrane</keyword>
<keyword evidence="1" id="KW-0472">Membrane</keyword>
<evidence type="ECO:0000313" key="3">
    <source>
        <dbReference type="EMBL" id="SMX34661.1"/>
    </source>
</evidence>
<name>A0A238JVJ7_9RHOB</name>